<feature type="compositionally biased region" description="Low complexity" evidence="1">
    <location>
        <begin position="105"/>
        <end position="125"/>
    </location>
</feature>
<feature type="region of interest" description="Disordered" evidence="1">
    <location>
        <begin position="1"/>
        <end position="125"/>
    </location>
</feature>
<accession>A0A6A4IC06</accession>
<protein>
    <submittedName>
        <fullName evidence="2">Uncharacterized protein</fullName>
    </submittedName>
</protein>
<gene>
    <name evidence="2" type="ORF">BT96DRAFT_914098</name>
</gene>
<sequence>MTSEFERDPPPQYSEVVRSSSTSQPPRARTGSAGMYMQPSSSSPQPRSAESSTSGSRRSWFRRRFPSRASAGLGMHNPSSSSTSQSSIPDTYSKPTKIRTSAKHSLTSPGSGSGSSHSCSFLRRR</sequence>
<dbReference type="AlphaFoldDB" id="A0A6A4IC06"/>
<dbReference type="Proteomes" id="UP000799118">
    <property type="component" value="Unassembled WGS sequence"/>
</dbReference>
<evidence type="ECO:0000256" key="1">
    <source>
        <dbReference type="SAM" id="MobiDB-lite"/>
    </source>
</evidence>
<reference evidence="2" key="1">
    <citation type="journal article" date="2019" name="Environ. Microbiol.">
        <title>Fungal ecological strategies reflected in gene transcription - a case study of two litter decomposers.</title>
        <authorList>
            <person name="Barbi F."/>
            <person name="Kohler A."/>
            <person name="Barry K."/>
            <person name="Baskaran P."/>
            <person name="Daum C."/>
            <person name="Fauchery L."/>
            <person name="Ihrmark K."/>
            <person name="Kuo A."/>
            <person name="LaButti K."/>
            <person name="Lipzen A."/>
            <person name="Morin E."/>
            <person name="Grigoriev I.V."/>
            <person name="Henrissat B."/>
            <person name="Lindahl B."/>
            <person name="Martin F."/>
        </authorList>
    </citation>
    <scope>NUCLEOTIDE SEQUENCE</scope>
    <source>
        <strain evidence="2">JB14</strain>
    </source>
</reference>
<evidence type="ECO:0000313" key="2">
    <source>
        <dbReference type="EMBL" id="KAE9408099.1"/>
    </source>
</evidence>
<dbReference type="EMBL" id="ML769392">
    <property type="protein sequence ID" value="KAE9408099.1"/>
    <property type="molecule type" value="Genomic_DNA"/>
</dbReference>
<organism evidence="2 3">
    <name type="scientific">Gymnopus androsaceus JB14</name>
    <dbReference type="NCBI Taxonomy" id="1447944"/>
    <lineage>
        <taxon>Eukaryota</taxon>
        <taxon>Fungi</taxon>
        <taxon>Dikarya</taxon>
        <taxon>Basidiomycota</taxon>
        <taxon>Agaricomycotina</taxon>
        <taxon>Agaricomycetes</taxon>
        <taxon>Agaricomycetidae</taxon>
        <taxon>Agaricales</taxon>
        <taxon>Marasmiineae</taxon>
        <taxon>Omphalotaceae</taxon>
        <taxon>Gymnopus</taxon>
    </lineage>
</organism>
<feature type="compositionally biased region" description="Low complexity" evidence="1">
    <location>
        <begin position="39"/>
        <end position="58"/>
    </location>
</feature>
<keyword evidence="3" id="KW-1185">Reference proteome</keyword>
<proteinExistence type="predicted"/>
<evidence type="ECO:0000313" key="3">
    <source>
        <dbReference type="Proteomes" id="UP000799118"/>
    </source>
</evidence>
<name>A0A6A4IC06_9AGAR</name>